<organism evidence="2">
    <name type="scientific">Thermomicrobium roseum</name>
    <dbReference type="NCBI Taxonomy" id="500"/>
    <lineage>
        <taxon>Bacteria</taxon>
        <taxon>Pseudomonadati</taxon>
        <taxon>Thermomicrobiota</taxon>
        <taxon>Thermomicrobia</taxon>
        <taxon>Thermomicrobiales</taxon>
        <taxon>Thermomicrobiaceae</taxon>
        <taxon>Thermomicrobium</taxon>
    </lineage>
</organism>
<dbReference type="InterPro" id="IPR049874">
    <property type="entry name" value="ROK_cs"/>
</dbReference>
<proteinExistence type="inferred from homology"/>
<dbReference type="SUPFAM" id="SSF53067">
    <property type="entry name" value="Actin-like ATPase domain"/>
    <property type="match status" value="1"/>
</dbReference>
<dbReference type="InterPro" id="IPR000600">
    <property type="entry name" value="ROK"/>
</dbReference>
<evidence type="ECO:0000256" key="1">
    <source>
        <dbReference type="ARBA" id="ARBA00006479"/>
    </source>
</evidence>
<comment type="similarity">
    <text evidence="1">Belongs to the ROK (NagC/XylR) family.</text>
</comment>
<dbReference type="EMBL" id="DSJL01000002">
    <property type="protein sequence ID" value="HEF64269.1"/>
    <property type="molecule type" value="Genomic_DNA"/>
</dbReference>
<accession>A0A7C1G361</accession>
<dbReference type="Pfam" id="PF00480">
    <property type="entry name" value="ROK"/>
    <property type="match status" value="1"/>
</dbReference>
<evidence type="ECO:0000313" key="2">
    <source>
        <dbReference type="EMBL" id="HEF64269.1"/>
    </source>
</evidence>
<dbReference type="PANTHER" id="PTHR18964">
    <property type="entry name" value="ROK (REPRESSOR, ORF, KINASE) FAMILY"/>
    <property type="match status" value="1"/>
</dbReference>
<protein>
    <submittedName>
        <fullName evidence="2">ROK family protein</fullName>
    </submittedName>
</protein>
<dbReference type="AlphaFoldDB" id="A0A7C1G361"/>
<dbReference type="Gene3D" id="3.30.420.40">
    <property type="match status" value="2"/>
</dbReference>
<comment type="caution">
    <text evidence="2">The sequence shown here is derived from an EMBL/GenBank/DDBJ whole genome shotgun (WGS) entry which is preliminary data.</text>
</comment>
<dbReference type="InterPro" id="IPR043129">
    <property type="entry name" value="ATPase_NBD"/>
</dbReference>
<dbReference type="PANTHER" id="PTHR18964:SF149">
    <property type="entry name" value="BIFUNCTIONAL UDP-N-ACETYLGLUCOSAMINE 2-EPIMERASE_N-ACETYLMANNOSAMINE KINASE"/>
    <property type="match status" value="1"/>
</dbReference>
<gene>
    <name evidence="2" type="ORF">ENP47_01450</name>
</gene>
<dbReference type="PROSITE" id="PS01125">
    <property type="entry name" value="ROK"/>
    <property type="match status" value="1"/>
</dbReference>
<sequence>MTELTVRRFRARPPAATDRVLGLAIAGGMLRAAVADGTGRILGEASEPLDNLDASGVLRRLTQLAHLASTRAGLAHLDVKAAGIAFGGPVDPVRGLTILSPRSPGFEQYPLAALIEERLGIPTVLENDARAAAFGEAVFGAARGCQTVIYLHLGTGVGGGIIVDGRLVYGASNTAGEIGHIVVTAGGPTCSCGKPGHLEAYASEPAIIARVLEALLLAPDDPGQQLLAGQLTTRRLFEFARLSPTIRRVLDDTVQMLGLAIASLIATLNPEAVIIGGPVAEAGHDLLEPLQARVRQFAYPASLRRVRVAFAELGADAPVIGAVALALART</sequence>
<name>A0A7C1G361_THERO</name>
<reference evidence="2" key="1">
    <citation type="journal article" date="2020" name="mSystems">
        <title>Genome- and Community-Level Interaction Insights into Carbon Utilization and Element Cycling Functions of Hydrothermarchaeota in Hydrothermal Sediment.</title>
        <authorList>
            <person name="Zhou Z."/>
            <person name="Liu Y."/>
            <person name="Xu W."/>
            <person name="Pan J."/>
            <person name="Luo Z.H."/>
            <person name="Li M."/>
        </authorList>
    </citation>
    <scope>NUCLEOTIDE SEQUENCE [LARGE SCALE GENOMIC DNA]</scope>
    <source>
        <strain evidence="2">SpSt-222</strain>
    </source>
</reference>